<gene>
    <name evidence="1" type="ORF">LCGC14_0191180</name>
</gene>
<evidence type="ECO:0000313" key="1">
    <source>
        <dbReference type="EMBL" id="KKN94087.1"/>
    </source>
</evidence>
<name>A0A0F9V2Z9_9ZZZZ</name>
<dbReference type="Pfam" id="PF14255">
    <property type="entry name" value="Zn_ribbon_21"/>
    <property type="match status" value="1"/>
</dbReference>
<dbReference type="InterPro" id="IPR025990">
    <property type="entry name" value="zinc_ribbon_bacterial"/>
</dbReference>
<organism evidence="1">
    <name type="scientific">marine sediment metagenome</name>
    <dbReference type="NCBI Taxonomy" id="412755"/>
    <lineage>
        <taxon>unclassified sequences</taxon>
        <taxon>metagenomes</taxon>
        <taxon>ecological metagenomes</taxon>
    </lineage>
</organism>
<protein>
    <recommendedName>
        <fullName evidence="2">CPXCG motif-containing cysteine-rich protein</fullName>
    </recommendedName>
</protein>
<proteinExistence type="predicted"/>
<dbReference type="EMBL" id="LAZR01000081">
    <property type="protein sequence ID" value="KKN94087.1"/>
    <property type="molecule type" value="Genomic_DNA"/>
</dbReference>
<sequence length="69" mass="7686">MQDEALVNYDFHCPYCDSPLTFIIDISQGSHATWEDCHQCCAPIQLQIIVSPMTGELDSVLAGRDDDVL</sequence>
<dbReference type="AlphaFoldDB" id="A0A0F9V2Z9"/>
<evidence type="ECO:0008006" key="2">
    <source>
        <dbReference type="Google" id="ProtNLM"/>
    </source>
</evidence>
<comment type="caution">
    <text evidence="1">The sequence shown here is derived from an EMBL/GenBank/DDBJ whole genome shotgun (WGS) entry which is preliminary data.</text>
</comment>
<reference evidence="1" key="1">
    <citation type="journal article" date="2015" name="Nature">
        <title>Complex archaea that bridge the gap between prokaryotes and eukaryotes.</title>
        <authorList>
            <person name="Spang A."/>
            <person name="Saw J.H."/>
            <person name="Jorgensen S.L."/>
            <person name="Zaremba-Niedzwiedzka K."/>
            <person name="Martijn J."/>
            <person name="Lind A.E."/>
            <person name="van Eijk R."/>
            <person name="Schleper C."/>
            <person name="Guy L."/>
            <person name="Ettema T.J."/>
        </authorList>
    </citation>
    <scope>NUCLEOTIDE SEQUENCE</scope>
</reference>
<accession>A0A0F9V2Z9</accession>